<dbReference type="GO" id="GO:0005829">
    <property type="term" value="C:cytosol"/>
    <property type="evidence" value="ECO:0007669"/>
    <property type="project" value="TreeGrafter"/>
</dbReference>
<dbReference type="GO" id="GO:0046872">
    <property type="term" value="F:metal ion binding"/>
    <property type="evidence" value="ECO:0007669"/>
    <property type="project" value="UniProtKB-KW"/>
</dbReference>
<dbReference type="PANTHER" id="PTHR43434">
    <property type="entry name" value="PHOSPHOGLYCOLATE PHOSPHATASE"/>
    <property type="match status" value="1"/>
</dbReference>
<dbReference type="SUPFAM" id="SSF56784">
    <property type="entry name" value="HAD-like"/>
    <property type="match status" value="1"/>
</dbReference>
<keyword evidence="7" id="KW-0119">Carbohydrate metabolism</keyword>
<evidence type="ECO:0000256" key="6">
    <source>
        <dbReference type="ARBA" id="ARBA00022723"/>
    </source>
</evidence>
<proteinExistence type="inferred from homology"/>
<dbReference type="Pfam" id="PF13419">
    <property type="entry name" value="HAD_2"/>
    <property type="match status" value="1"/>
</dbReference>
<dbReference type="SFLD" id="SFLDS00003">
    <property type="entry name" value="Haloacid_Dehalogenase"/>
    <property type="match status" value="1"/>
</dbReference>
<evidence type="ECO:0000256" key="1">
    <source>
        <dbReference type="ARBA" id="ARBA00000830"/>
    </source>
</evidence>
<name>A0A0A1YM52_9PSED</name>
<keyword evidence="6" id="KW-0479">Metal-binding</keyword>
<reference evidence="8 9" key="1">
    <citation type="journal article" date="2014" name="Genome Announc.">
        <title>Draft Genome Sequence of Petroleum Oil-Degrading Marine Bacterium Pseudomonas taeanensis Strain MS-3, Isolated from a Crude Oil-Contaminated Seashore.</title>
        <authorList>
            <person name="Lee S.Y."/>
            <person name="Kim S.H."/>
            <person name="Lee D.G."/>
            <person name="Shin S."/>
            <person name="Yun S.H."/>
            <person name="Choi C.W."/>
            <person name="Chung Y.H."/>
            <person name="Choi J.S."/>
            <person name="Kahng H.Y."/>
            <person name="Kim S.I."/>
        </authorList>
    </citation>
    <scope>NUCLEOTIDE SEQUENCE [LARGE SCALE GENOMIC DNA]</scope>
    <source>
        <strain evidence="8 9">MS-3</strain>
    </source>
</reference>
<dbReference type="InterPro" id="IPR050155">
    <property type="entry name" value="HAD-like_hydrolase_sf"/>
</dbReference>
<evidence type="ECO:0000256" key="5">
    <source>
        <dbReference type="ARBA" id="ARBA00013078"/>
    </source>
</evidence>
<evidence type="ECO:0000256" key="4">
    <source>
        <dbReference type="ARBA" id="ARBA00006171"/>
    </source>
</evidence>
<sequence>MKTHILFDFDGTLVDSAPAILSCFKQVMQAHGLQACRTVDDSLIGPPLRQTLESLSGQSDPALLDALSASFKDIYDSKACLETPAYAGWHTLLDSLCAQGLTLAIATNKRLLPTRKIINALGWDERFSEVFASDSHPGLYADKTGMIAALLQKLRIAPQAAIYVGDTEQDGRAAAANAVDFWPVAWGYGSFGSGCQPFVSPRQLVARLAPDTKSSAVI</sequence>
<dbReference type="Gene3D" id="1.10.150.240">
    <property type="entry name" value="Putative phosphatase, domain 2"/>
    <property type="match status" value="1"/>
</dbReference>
<dbReference type="AlphaFoldDB" id="A0A0A1YM52"/>
<evidence type="ECO:0000313" key="9">
    <source>
        <dbReference type="Proteomes" id="UP000030063"/>
    </source>
</evidence>
<dbReference type="InterPro" id="IPR041492">
    <property type="entry name" value="HAD_2"/>
</dbReference>
<dbReference type="GO" id="GO:0008967">
    <property type="term" value="F:phosphoglycolate phosphatase activity"/>
    <property type="evidence" value="ECO:0007669"/>
    <property type="project" value="UniProtKB-EC"/>
</dbReference>
<evidence type="ECO:0000313" key="8">
    <source>
        <dbReference type="EMBL" id="KFX70176.1"/>
    </source>
</evidence>
<dbReference type="RefSeq" id="WP_029866298.1">
    <property type="nucleotide sequence ID" value="NZ_AWSQ01000002.1"/>
</dbReference>
<dbReference type="PANTHER" id="PTHR43434:SF1">
    <property type="entry name" value="PHOSPHOGLYCOLATE PHOSPHATASE"/>
    <property type="match status" value="1"/>
</dbReference>
<dbReference type="Gene3D" id="3.40.50.1000">
    <property type="entry name" value="HAD superfamily/HAD-like"/>
    <property type="match status" value="1"/>
</dbReference>
<evidence type="ECO:0000256" key="2">
    <source>
        <dbReference type="ARBA" id="ARBA00001946"/>
    </source>
</evidence>
<comment type="pathway">
    <text evidence="3">Organic acid metabolism; glycolate biosynthesis; glycolate from 2-phosphoglycolate: step 1/1.</text>
</comment>
<comment type="catalytic activity">
    <reaction evidence="1">
        <text>2-phosphoglycolate + H2O = glycolate + phosphate</text>
        <dbReference type="Rhea" id="RHEA:14369"/>
        <dbReference type="ChEBI" id="CHEBI:15377"/>
        <dbReference type="ChEBI" id="CHEBI:29805"/>
        <dbReference type="ChEBI" id="CHEBI:43474"/>
        <dbReference type="ChEBI" id="CHEBI:58033"/>
        <dbReference type="EC" id="3.1.3.18"/>
    </reaction>
</comment>
<evidence type="ECO:0000256" key="7">
    <source>
        <dbReference type="ARBA" id="ARBA00023277"/>
    </source>
</evidence>
<dbReference type="EC" id="3.1.3.18" evidence="5"/>
<comment type="similarity">
    <text evidence="4">Belongs to the HAD-like hydrolase superfamily. CbbY/CbbZ/Gph/YieH family.</text>
</comment>
<dbReference type="InterPro" id="IPR036412">
    <property type="entry name" value="HAD-like_sf"/>
</dbReference>
<comment type="caution">
    <text evidence="8">The sequence shown here is derived from an EMBL/GenBank/DDBJ whole genome shotgun (WGS) entry which is preliminary data.</text>
</comment>
<protein>
    <recommendedName>
        <fullName evidence="5">phosphoglycolate phosphatase</fullName>
        <ecNumber evidence="5">3.1.3.18</ecNumber>
    </recommendedName>
</protein>
<dbReference type="SFLD" id="SFLDG01129">
    <property type="entry name" value="C1.5:_HAD__Beta-PGM__Phosphata"/>
    <property type="match status" value="1"/>
</dbReference>
<dbReference type="InterPro" id="IPR023198">
    <property type="entry name" value="PGP-like_dom2"/>
</dbReference>
<comment type="cofactor">
    <cofactor evidence="2">
        <name>Mg(2+)</name>
        <dbReference type="ChEBI" id="CHEBI:18420"/>
    </cofactor>
</comment>
<keyword evidence="9" id="KW-1185">Reference proteome</keyword>
<evidence type="ECO:0000256" key="3">
    <source>
        <dbReference type="ARBA" id="ARBA00004818"/>
    </source>
</evidence>
<gene>
    <name evidence="8" type="ORF">TMS3_0111830</name>
</gene>
<dbReference type="GO" id="GO:0006281">
    <property type="term" value="P:DNA repair"/>
    <property type="evidence" value="ECO:0007669"/>
    <property type="project" value="TreeGrafter"/>
</dbReference>
<dbReference type="InterPro" id="IPR023214">
    <property type="entry name" value="HAD_sf"/>
</dbReference>
<dbReference type="Proteomes" id="UP000030063">
    <property type="component" value="Unassembled WGS sequence"/>
</dbReference>
<accession>A0A0A1YM52</accession>
<dbReference type="STRING" id="1395571.TMS3_0111830"/>
<dbReference type="EMBL" id="AWSQ01000002">
    <property type="protein sequence ID" value="KFX70176.1"/>
    <property type="molecule type" value="Genomic_DNA"/>
</dbReference>
<dbReference type="eggNOG" id="COG0546">
    <property type="taxonomic scope" value="Bacteria"/>
</dbReference>
<organism evidence="8 9">
    <name type="scientific">Pseudomonas taeanensis MS-3</name>
    <dbReference type="NCBI Taxonomy" id="1395571"/>
    <lineage>
        <taxon>Bacteria</taxon>
        <taxon>Pseudomonadati</taxon>
        <taxon>Pseudomonadota</taxon>
        <taxon>Gammaproteobacteria</taxon>
        <taxon>Pseudomonadales</taxon>
        <taxon>Pseudomonadaceae</taxon>
        <taxon>Pseudomonas</taxon>
    </lineage>
</organism>
<keyword evidence="8" id="KW-0378">Hydrolase</keyword>
<dbReference type="OrthoDB" id="9792518at2"/>